<evidence type="ECO:0000313" key="5">
    <source>
        <dbReference type="Proteomes" id="UP000540266"/>
    </source>
</evidence>
<organism evidence="3 5">
    <name type="scientific">Rhizobium phaseoli</name>
    <dbReference type="NCBI Taxonomy" id="396"/>
    <lineage>
        <taxon>Bacteria</taxon>
        <taxon>Pseudomonadati</taxon>
        <taxon>Pseudomonadota</taxon>
        <taxon>Alphaproteobacteria</taxon>
        <taxon>Hyphomicrobiales</taxon>
        <taxon>Rhizobiaceae</taxon>
        <taxon>Rhizobium/Agrobacterium group</taxon>
        <taxon>Rhizobium</taxon>
    </lineage>
</organism>
<dbReference type="EMBL" id="CP064933">
    <property type="protein sequence ID" value="QPK11854.1"/>
    <property type="molecule type" value="Genomic_DNA"/>
</dbReference>
<dbReference type="InterPro" id="IPR018720">
    <property type="entry name" value="DUF2249"/>
</dbReference>
<geneLocation type="plasmid" evidence="3 5">
    <name>pBS3b</name>
</geneLocation>
<reference evidence="2 4" key="1">
    <citation type="submission" date="2015-11" db="EMBL/GenBank/DDBJ databases">
        <title>The limits of bacterial species coexistence and the symbiotic plasmid transference in sympatric Rhizobium populations.</title>
        <authorList>
            <person name="Perez-Carrascal O.M."/>
            <person name="VanInsberghe D."/>
            <person name="Juarez S."/>
            <person name="Polz M.F."/>
            <person name="Vinuesa P."/>
            <person name="Gonzalez V."/>
        </authorList>
    </citation>
    <scope>NUCLEOTIDE SEQUENCE [LARGE SCALE GENOMIC DNA]</scope>
    <source>
        <strain evidence="2 4">N771</strain>
        <plasmid evidence="2 4">pRphaN771b</plasmid>
    </source>
</reference>
<keyword evidence="3" id="KW-0614">Plasmid</keyword>
<evidence type="ECO:0000313" key="2">
    <source>
        <dbReference type="EMBL" id="ANL87326.1"/>
    </source>
</evidence>
<dbReference type="AlphaFoldDB" id="A0A192THY0"/>
<dbReference type="RefSeq" id="WP_064826003.1">
    <property type="nucleotide sequence ID" value="NZ_CP013533.1"/>
</dbReference>
<keyword evidence="4" id="KW-1185">Reference proteome</keyword>
<geneLocation type="plasmid" evidence="2 4">
    <name>pRphaN771b</name>
</geneLocation>
<reference evidence="3 5" key="2">
    <citation type="submission" date="2020-11" db="EMBL/GenBank/DDBJ databases">
        <title>Indigenous Rhizobia Nodulating Common beans in Western Kenya.</title>
        <authorList>
            <person name="Wekesa C.S."/>
            <person name="Oelmueller R."/>
            <person name="Furch A.C."/>
        </authorList>
    </citation>
    <scope>NUCLEOTIDE SEQUENCE [LARGE SCALE GENOMIC DNA]</scope>
    <source>
        <strain evidence="5">BS3</strain>
        <strain evidence="3">S3</strain>
        <plasmid evidence="3 5">pBS3b</plasmid>
    </source>
</reference>
<dbReference type="SUPFAM" id="SSF64307">
    <property type="entry name" value="SirA-like"/>
    <property type="match status" value="1"/>
</dbReference>
<dbReference type="Pfam" id="PF10006">
    <property type="entry name" value="DUF2249"/>
    <property type="match status" value="2"/>
</dbReference>
<dbReference type="Proteomes" id="UP000078551">
    <property type="component" value="Plasmid pRphaN771b"/>
</dbReference>
<evidence type="ECO:0000313" key="3">
    <source>
        <dbReference type="EMBL" id="QPK11854.1"/>
    </source>
</evidence>
<accession>A0A192THY0</accession>
<sequence length="176" mass="19996">MVQLRELDVRQILRDGGMPFQLIMDTFASLDPDEGVRLHAIFEPVPLIRQLEQRGYSHLSKRLADDDWEIDFVPREKPGTEPVTAAAAAEAIWPEPSWNLDLTDLAPPEPMERILSRLESMKSGEVLFALLNREPLFLFNELKARGHEWIGDFDASGKIYRIMIRATPANGSDART</sequence>
<dbReference type="EMBL" id="CP013570">
    <property type="protein sequence ID" value="ANL87326.1"/>
    <property type="molecule type" value="Genomic_DNA"/>
</dbReference>
<evidence type="ECO:0000313" key="4">
    <source>
        <dbReference type="Proteomes" id="UP000078551"/>
    </source>
</evidence>
<evidence type="ECO:0000259" key="1">
    <source>
        <dbReference type="Pfam" id="PF10006"/>
    </source>
</evidence>
<gene>
    <name evidence="2" type="ORF">AMC81_PB00188</name>
    <name evidence="3" type="ORF">HER27_024640</name>
</gene>
<dbReference type="GeneID" id="45959813"/>
<feature type="domain" description="DUF2249" evidence="1">
    <location>
        <begin position="6"/>
        <end position="73"/>
    </location>
</feature>
<dbReference type="InterPro" id="IPR036868">
    <property type="entry name" value="TusA-like_sf"/>
</dbReference>
<protein>
    <submittedName>
        <fullName evidence="3">DUF2249 domain-containing protein</fullName>
    </submittedName>
    <submittedName>
        <fullName evidence="2">Sulfurtransferase TusA-like protein</fullName>
    </submittedName>
</protein>
<feature type="domain" description="DUF2249" evidence="1">
    <location>
        <begin position="100"/>
        <end position="165"/>
    </location>
</feature>
<name>A0A192THY0_9HYPH</name>
<proteinExistence type="predicted"/>
<dbReference type="Proteomes" id="UP000540266">
    <property type="component" value="Plasmid pBS3b"/>
</dbReference>